<keyword evidence="1" id="KW-0539">Nucleus</keyword>
<organism evidence="2 3">
    <name type="scientific">Holothuria leucospilota</name>
    <name type="common">Black long sea cucumber</name>
    <name type="synonym">Mertensiothuria leucospilota</name>
    <dbReference type="NCBI Taxonomy" id="206669"/>
    <lineage>
        <taxon>Eukaryota</taxon>
        <taxon>Metazoa</taxon>
        <taxon>Echinodermata</taxon>
        <taxon>Eleutherozoa</taxon>
        <taxon>Echinozoa</taxon>
        <taxon>Holothuroidea</taxon>
        <taxon>Aspidochirotacea</taxon>
        <taxon>Aspidochirotida</taxon>
        <taxon>Holothuriidae</taxon>
        <taxon>Holothuria</taxon>
    </lineage>
</organism>
<proteinExistence type="inferred from homology"/>
<keyword evidence="1" id="KW-0227">DNA damage</keyword>
<comment type="function">
    <text evidence="1">Component of the general transcription and DNA repair factor IIH (TFIIH) core complex which is involved in general and transcription-coupled nucleotide excision repair (NER) of damaged DNA.</text>
</comment>
<dbReference type="GO" id="GO:0001671">
    <property type="term" value="F:ATPase activator activity"/>
    <property type="evidence" value="ECO:0007669"/>
    <property type="project" value="InterPro"/>
</dbReference>
<dbReference type="Proteomes" id="UP001152320">
    <property type="component" value="Chromosome 7"/>
</dbReference>
<dbReference type="GO" id="GO:0005675">
    <property type="term" value="C:transcription factor TFIIH holo complex"/>
    <property type="evidence" value="ECO:0007669"/>
    <property type="project" value="TreeGrafter"/>
</dbReference>
<keyword evidence="1" id="KW-0805">Transcription regulation</keyword>
<dbReference type="GO" id="GO:0006289">
    <property type="term" value="P:nucleotide-excision repair"/>
    <property type="evidence" value="ECO:0007669"/>
    <property type="project" value="InterPro"/>
</dbReference>
<dbReference type="Pfam" id="PF03849">
    <property type="entry name" value="Tfb2"/>
    <property type="match status" value="1"/>
</dbReference>
<comment type="subcellular location">
    <subcellularLocation>
        <location evidence="1">Nucleus</location>
    </subcellularLocation>
</comment>
<accession>A0A9Q1C5V3</accession>
<evidence type="ECO:0000313" key="3">
    <source>
        <dbReference type="Proteomes" id="UP001152320"/>
    </source>
</evidence>
<comment type="caution">
    <text evidence="2">The sequence shown here is derived from an EMBL/GenBank/DDBJ whole genome shotgun (WGS) entry which is preliminary data.</text>
</comment>
<keyword evidence="3" id="KW-1185">Reference proteome</keyword>
<dbReference type="InterPro" id="IPR004598">
    <property type="entry name" value="TFIIH_p52/Tfb2"/>
</dbReference>
<name>A0A9Q1C5V3_HOLLE</name>
<dbReference type="GO" id="GO:0000439">
    <property type="term" value="C:transcription factor TFIIH core complex"/>
    <property type="evidence" value="ECO:0007669"/>
    <property type="project" value="InterPro"/>
</dbReference>
<sequence length="341" mass="38623">MAVSMSSYSRNKLDCKDLHGYLRTLPAGILDKLYNHPATCLAVFRELPQLARHYVMRVLFIDQPVAQAGVSSWVKASHQSQHHDAVGTLSGLRVWHDTPLPGGLPGWQLNRIFRENLKVALIGGGKPWSSTPENPAEGNVRDVAFLDNYAKERWECILHFLVGSRGPEALSRDIALVLTNSGLMKIPEGATLPVITPAGFQFLLLDTSSQVWYFMLQYLETSEARDTNLVNQLSFLFQLSFSTLGKDYGSEGMSESQLQFLQHLRELGLVFQRKRKSGRYFPTRLAINLASGLRNVNFDAQREGFIVIETNYRVYAYTDSDLQIEILGLFCQLLYRFVFPW</sequence>
<keyword evidence="1" id="KW-0234">DNA repair</keyword>
<dbReference type="NCBIfam" id="TIGR00625">
    <property type="entry name" value="tfb2"/>
    <property type="match status" value="1"/>
</dbReference>
<keyword evidence="1" id="KW-0804">Transcription</keyword>
<comment type="similarity">
    <text evidence="1">Belongs to the TFB2 family.</text>
</comment>
<dbReference type="OrthoDB" id="364513at2759"/>
<dbReference type="PANTHER" id="PTHR13152:SF0">
    <property type="entry name" value="GENERAL TRANSCRIPTION FACTOR IIH SUBUNIT 4"/>
    <property type="match status" value="1"/>
</dbReference>
<dbReference type="GO" id="GO:0003690">
    <property type="term" value="F:double-stranded DNA binding"/>
    <property type="evidence" value="ECO:0007669"/>
    <property type="project" value="TreeGrafter"/>
</dbReference>
<evidence type="ECO:0000256" key="1">
    <source>
        <dbReference type="RuleBase" id="RU364024"/>
    </source>
</evidence>
<protein>
    <recommendedName>
        <fullName evidence="1">General transcription factor IIH subunit 4</fullName>
    </recommendedName>
</protein>
<reference evidence="2" key="1">
    <citation type="submission" date="2021-10" db="EMBL/GenBank/DDBJ databases">
        <title>Tropical sea cucumber genome reveals ecological adaptation and Cuvierian tubules defense mechanism.</title>
        <authorList>
            <person name="Chen T."/>
        </authorList>
    </citation>
    <scope>NUCLEOTIDE SEQUENCE</scope>
    <source>
        <strain evidence="2">Nanhai2018</strain>
        <tissue evidence="2">Muscle</tissue>
    </source>
</reference>
<dbReference type="AlphaFoldDB" id="A0A9Q1C5V3"/>
<dbReference type="EMBL" id="JAIZAY010000007">
    <property type="protein sequence ID" value="KAJ8038932.1"/>
    <property type="molecule type" value="Genomic_DNA"/>
</dbReference>
<gene>
    <name evidence="2" type="ORF">HOLleu_16495</name>
</gene>
<dbReference type="PANTHER" id="PTHR13152">
    <property type="entry name" value="TFIIH, POLYPEPTIDE 4"/>
    <property type="match status" value="1"/>
</dbReference>
<evidence type="ECO:0000313" key="2">
    <source>
        <dbReference type="EMBL" id="KAJ8038932.1"/>
    </source>
</evidence>